<dbReference type="AlphaFoldDB" id="A0AAV3YWH0"/>
<organism evidence="3 4">
    <name type="scientific">Plakobranchus ocellatus</name>
    <dbReference type="NCBI Taxonomy" id="259542"/>
    <lineage>
        <taxon>Eukaryota</taxon>
        <taxon>Metazoa</taxon>
        <taxon>Spiralia</taxon>
        <taxon>Lophotrochozoa</taxon>
        <taxon>Mollusca</taxon>
        <taxon>Gastropoda</taxon>
        <taxon>Heterobranchia</taxon>
        <taxon>Euthyneura</taxon>
        <taxon>Panpulmonata</taxon>
        <taxon>Sacoglossa</taxon>
        <taxon>Placobranchoidea</taxon>
        <taxon>Plakobranchidae</taxon>
        <taxon>Plakobranchus</taxon>
    </lineage>
</organism>
<dbReference type="Proteomes" id="UP000735302">
    <property type="component" value="Unassembled WGS sequence"/>
</dbReference>
<dbReference type="EMBL" id="BLXT01001596">
    <property type="protein sequence ID" value="GFN86696.1"/>
    <property type="molecule type" value="Genomic_DNA"/>
</dbReference>
<keyword evidence="2" id="KW-0472">Membrane</keyword>
<feature type="transmembrane region" description="Helical" evidence="2">
    <location>
        <begin position="96"/>
        <end position="114"/>
    </location>
</feature>
<evidence type="ECO:0000313" key="4">
    <source>
        <dbReference type="Proteomes" id="UP000735302"/>
    </source>
</evidence>
<feature type="transmembrane region" description="Helical" evidence="2">
    <location>
        <begin position="46"/>
        <end position="66"/>
    </location>
</feature>
<accession>A0AAV3YWH0</accession>
<proteinExistence type="predicted"/>
<comment type="caution">
    <text evidence="3">The sequence shown here is derived from an EMBL/GenBank/DDBJ whole genome shotgun (WGS) entry which is preliminary data.</text>
</comment>
<keyword evidence="2" id="KW-0812">Transmembrane</keyword>
<protein>
    <submittedName>
        <fullName evidence="3">Uncharacterized protein</fullName>
    </submittedName>
</protein>
<evidence type="ECO:0000256" key="1">
    <source>
        <dbReference type="SAM" id="MobiDB-lite"/>
    </source>
</evidence>
<sequence>MKRAEIGTRDGNLYTCDDPRLSECCERDETFLCCEPEWEKILINQIWLVCTLLAIFLALVMVYVCYNRQEELFESDTAREAALRWKSRVQKAINQIWLVCTLLAIFLALVMVYVCYNRQEELFESDTAREAALRWKSRIQKAYTSLWSQGKSEDPRSTRTTRRYSKLPGDSWEQQTSADDQHV</sequence>
<reference evidence="3 4" key="1">
    <citation type="journal article" date="2021" name="Elife">
        <title>Chloroplast acquisition without the gene transfer in kleptoplastic sea slugs, Plakobranchus ocellatus.</title>
        <authorList>
            <person name="Maeda T."/>
            <person name="Takahashi S."/>
            <person name="Yoshida T."/>
            <person name="Shimamura S."/>
            <person name="Takaki Y."/>
            <person name="Nagai Y."/>
            <person name="Toyoda A."/>
            <person name="Suzuki Y."/>
            <person name="Arimoto A."/>
            <person name="Ishii H."/>
            <person name="Satoh N."/>
            <person name="Nishiyama T."/>
            <person name="Hasebe M."/>
            <person name="Maruyama T."/>
            <person name="Minagawa J."/>
            <person name="Obokata J."/>
            <person name="Shigenobu S."/>
        </authorList>
    </citation>
    <scope>NUCLEOTIDE SEQUENCE [LARGE SCALE GENOMIC DNA]</scope>
</reference>
<gene>
    <name evidence="3" type="ORF">PoB_001320200</name>
</gene>
<feature type="region of interest" description="Disordered" evidence="1">
    <location>
        <begin position="147"/>
        <end position="183"/>
    </location>
</feature>
<name>A0AAV3YWH0_9GAST</name>
<evidence type="ECO:0000256" key="2">
    <source>
        <dbReference type="SAM" id="Phobius"/>
    </source>
</evidence>
<keyword evidence="2" id="KW-1133">Transmembrane helix</keyword>
<feature type="compositionally biased region" description="Polar residues" evidence="1">
    <location>
        <begin position="172"/>
        <end position="183"/>
    </location>
</feature>
<keyword evidence="4" id="KW-1185">Reference proteome</keyword>
<evidence type="ECO:0000313" key="3">
    <source>
        <dbReference type="EMBL" id="GFN86696.1"/>
    </source>
</evidence>